<dbReference type="RefSeq" id="WP_204283412.1">
    <property type="nucleotide sequence ID" value="NZ_BAABEJ010000001.1"/>
</dbReference>
<gene>
    <name evidence="1" type="ORF">Mam01_01990</name>
</gene>
<evidence type="ECO:0000313" key="1">
    <source>
        <dbReference type="EMBL" id="GIH30035.1"/>
    </source>
</evidence>
<organism evidence="1 2">
    <name type="scientific">Microbispora amethystogenes</name>
    <dbReference type="NCBI Taxonomy" id="1427754"/>
    <lineage>
        <taxon>Bacteria</taxon>
        <taxon>Bacillati</taxon>
        <taxon>Actinomycetota</taxon>
        <taxon>Actinomycetes</taxon>
        <taxon>Streptosporangiales</taxon>
        <taxon>Streptosporangiaceae</taxon>
        <taxon>Microbispora</taxon>
    </lineage>
</organism>
<name>A0ABQ4F5G4_9ACTN</name>
<keyword evidence="2" id="KW-1185">Reference proteome</keyword>
<protein>
    <submittedName>
        <fullName evidence="1">Uncharacterized protein</fullName>
    </submittedName>
</protein>
<reference evidence="1 2" key="1">
    <citation type="submission" date="2021-01" db="EMBL/GenBank/DDBJ databases">
        <title>Whole genome shotgun sequence of Microbispora amethystogenes NBRC 101907.</title>
        <authorList>
            <person name="Komaki H."/>
            <person name="Tamura T."/>
        </authorList>
    </citation>
    <scope>NUCLEOTIDE SEQUENCE [LARGE SCALE GENOMIC DNA]</scope>
    <source>
        <strain evidence="1 2">NBRC 101907</strain>
    </source>
</reference>
<dbReference type="EMBL" id="BOOB01000002">
    <property type="protein sequence ID" value="GIH30035.1"/>
    <property type="molecule type" value="Genomic_DNA"/>
</dbReference>
<accession>A0ABQ4F5G4</accession>
<evidence type="ECO:0000313" key="2">
    <source>
        <dbReference type="Proteomes" id="UP000651728"/>
    </source>
</evidence>
<proteinExistence type="predicted"/>
<sequence length="106" mass="11415">MTAGQYPRMADVFSGLTAEVIALLREQNENDSLVDVIEDLPFYGVCTCSLTCTNLLTAPPGSSGSWIVRLERDGEDVIWLSLAPTGTTITAIEVLDGRDLGPASRR</sequence>
<comment type="caution">
    <text evidence="1">The sequence shown here is derived from an EMBL/GenBank/DDBJ whole genome shotgun (WGS) entry which is preliminary data.</text>
</comment>
<dbReference type="Proteomes" id="UP000651728">
    <property type="component" value="Unassembled WGS sequence"/>
</dbReference>